<proteinExistence type="predicted"/>
<dbReference type="InterPro" id="IPR023214">
    <property type="entry name" value="HAD_sf"/>
</dbReference>
<dbReference type="AlphaFoldDB" id="A0A2S9YSG2"/>
<dbReference type="GO" id="GO:0008526">
    <property type="term" value="F:phosphatidylinositol transfer activity"/>
    <property type="evidence" value="ECO:0007669"/>
    <property type="project" value="TreeGrafter"/>
</dbReference>
<evidence type="ECO:0000313" key="4">
    <source>
        <dbReference type="Proteomes" id="UP000238823"/>
    </source>
</evidence>
<feature type="compositionally biased region" description="Acidic residues" evidence="1">
    <location>
        <begin position="23"/>
        <end position="66"/>
    </location>
</feature>
<evidence type="ECO:0000256" key="1">
    <source>
        <dbReference type="SAM" id="MobiDB-lite"/>
    </source>
</evidence>
<dbReference type="InterPro" id="IPR031315">
    <property type="entry name" value="LNS2/PITP"/>
</dbReference>
<dbReference type="InterPro" id="IPR001666">
    <property type="entry name" value="PI_transfer"/>
</dbReference>
<accession>A0A2S9YSG2</accession>
<comment type="caution">
    <text evidence="3">The sequence shown here is derived from an EMBL/GenBank/DDBJ whole genome shotgun (WGS) entry which is preliminary data.</text>
</comment>
<dbReference type="InterPro" id="IPR036412">
    <property type="entry name" value="HAD-like_sf"/>
</dbReference>
<protein>
    <recommendedName>
        <fullName evidence="2">LNS2/PITP domain-containing protein</fullName>
    </recommendedName>
</protein>
<sequence>MLPACGVETSPSETSMAAVETSGDGDGDGDGDSGDGEPGDGDGEPGDGDGEPGDGDGEPGDGDGDGETGFGPWCGAPPACDAAPPAPGPELSWEHFDSNVIALAGDPQHRVRDMFYVPGETQWLMGKFTYGTFDKDLKDERVDVYVMRNCAGPWEFMGEAWTTEEGAHATIEGVEDTGGWVYLEIPPDQQLDFGRHRVHMVVRGDQTTTDGFIEVVEPGTPIFLSDIDGTLTTFETEEFVDLLAGVTPMANQFAATALSTLQDKGYHAMYLTARPEFLVQRSREFIAERGFPPGIIHTSLFLEGALGDAAVAYKTGELAMLMGKGLIPTYVFGNTDSDAEAYDNAGIMPLDHRVLFQFTDPWGGRRIESYGELVPEYSALADLCD</sequence>
<dbReference type="Pfam" id="PF24694">
    <property type="entry name" value="LNS2_PITM1-3"/>
    <property type="match status" value="1"/>
</dbReference>
<dbReference type="GO" id="GO:0005737">
    <property type="term" value="C:cytoplasm"/>
    <property type="evidence" value="ECO:0007669"/>
    <property type="project" value="TreeGrafter"/>
</dbReference>
<gene>
    <name evidence="3" type="ORF">ENSA7_23180</name>
</gene>
<feature type="compositionally biased region" description="Low complexity" evidence="1">
    <location>
        <begin position="70"/>
        <end position="83"/>
    </location>
</feature>
<dbReference type="PANTHER" id="PTHR10658:SF11">
    <property type="entry name" value="VIBRATOR, ISOFORM B"/>
    <property type="match status" value="1"/>
</dbReference>
<reference evidence="3 4" key="1">
    <citation type="submission" date="2018-03" db="EMBL/GenBank/DDBJ databases">
        <title>Draft Genome Sequences of the Obligatory Marine Myxobacteria Enhygromyxa salina SWB007.</title>
        <authorList>
            <person name="Poehlein A."/>
            <person name="Moghaddam J.A."/>
            <person name="Harms H."/>
            <person name="Alanjari M."/>
            <person name="Koenig G.M."/>
            <person name="Daniel R."/>
            <person name="Schaeberle T.F."/>
        </authorList>
    </citation>
    <scope>NUCLEOTIDE SEQUENCE [LARGE SCALE GENOMIC DNA]</scope>
    <source>
        <strain evidence="3 4">SWB007</strain>
    </source>
</reference>
<dbReference type="EMBL" id="PVNL01000046">
    <property type="protein sequence ID" value="PRQ08034.1"/>
    <property type="molecule type" value="Genomic_DNA"/>
</dbReference>
<organism evidence="3 4">
    <name type="scientific">Enhygromyxa salina</name>
    <dbReference type="NCBI Taxonomy" id="215803"/>
    <lineage>
        <taxon>Bacteria</taxon>
        <taxon>Pseudomonadati</taxon>
        <taxon>Myxococcota</taxon>
        <taxon>Polyangia</taxon>
        <taxon>Nannocystales</taxon>
        <taxon>Nannocystaceae</taxon>
        <taxon>Enhygromyxa</taxon>
    </lineage>
</organism>
<dbReference type="GO" id="GO:0035091">
    <property type="term" value="F:phosphatidylinositol binding"/>
    <property type="evidence" value="ECO:0007669"/>
    <property type="project" value="TreeGrafter"/>
</dbReference>
<dbReference type="Gene3D" id="3.40.50.1000">
    <property type="entry name" value="HAD superfamily/HAD-like"/>
    <property type="match status" value="1"/>
</dbReference>
<evidence type="ECO:0000313" key="3">
    <source>
        <dbReference type="EMBL" id="PRQ08034.1"/>
    </source>
</evidence>
<feature type="domain" description="LNS2/PITP" evidence="2">
    <location>
        <begin position="222"/>
        <end position="368"/>
    </location>
</feature>
<dbReference type="Pfam" id="PF24695">
    <property type="entry name" value="PITM1-3"/>
    <property type="match status" value="1"/>
</dbReference>
<dbReference type="PANTHER" id="PTHR10658">
    <property type="entry name" value="PHOSPHATIDYLINOSITOL TRANSFER PROTEIN"/>
    <property type="match status" value="1"/>
</dbReference>
<feature type="region of interest" description="Disordered" evidence="1">
    <location>
        <begin position="1"/>
        <end position="91"/>
    </location>
</feature>
<name>A0A2S9YSG2_9BACT</name>
<dbReference type="GO" id="GO:0008525">
    <property type="term" value="F:phosphatidylcholine transporter activity"/>
    <property type="evidence" value="ECO:0007669"/>
    <property type="project" value="TreeGrafter"/>
</dbReference>
<dbReference type="SMART" id="SM00775">
    <property type="entry name" value="LNS2"/>
    <property type="match status" value="1"/>
</dbReference>
<dbReference type="GO" id="GO:0031210">
    <property type="term" value="F:phosphatidylcholine binding"/>
    <property type="evidence" value="ECO:0007669"/>
    <property type="project" value="TreeGrafter"/>
</dbReference>
<dbReference type="SUPFAM" id="SSF56784">
    <property type="entry name" value="HAD-like"/>
    <property type="match status" value="1"/>
</dbReference>
<evidence type="ECO:0000259" key="2">
    <source>
        <dbReference type="SMART" id="SM00775"/>
    </source>
</evidence>
<dbReference type="Proteomes" id="UP000238823">
    <property type="component" value="Unassembled WGS sequence"/>
</dbReference>